<dbReference type="PANTHER" id="PTHR30348:SF14">
    <property type="entry name" value="BLR8050 PROTEIN"/>
    <property type="match status" value="1"/>
</dbReference>
<keyword evidence="2" id="KW-1185">Reference proteome</keyword>
<sequence>MASTTHAAEPPPALRIGTAGWSLPRQSWPAFPAEGTHLQRYAGVFGMAEIDTSFYRPHQPKTYARWGESTPDHFRFSVKLPREITHDRALADVEQPLAAFLGQVEALGPRLGCLLVQLAPSLAFEAATVDAFLNLLRRQYPGLVALEPRHASWFGREAHALLAAHRVGRVLADPVREAGGESPGGWRGLAYLRLHGSPRTYYSGYSVDGLADWARLLRRYRDEGAECWCVFDNTAAGHAVPDALALQALLSKS</sequence>
<accession>A0A857J0C2</accession>
<dbReference type="InterPro" id="IPR002763">
    <property type="entry name" value="DUF72"/>
</dbReference>
<protein>
    <submittedName>
        <fullName evidence="1">DUF72 domain-containing protein</fullName>
    </submittedName>
</protein>
<dbReference type="KEGG" id="xyk:GT347_04560"/>
<evidence type="ECO:0000313" key="1">
    <source>
        <dbReference type="EMBL" id="QHI97314.1"/>
    </source>
</evidence>
<dbReference type="Gene3D" id="3.20.20.410">
    <property type="entry name" value="Protein of unknown function UPF0759"/>
    <property type="match status" value="1"/>
</dbReference>
<evidence type="ECO:0000313" key="2">
    <source>
        <dbReference type="Proteomes" id="UP000464787"/>
    </source>
</evidence>
<reference evidence="1 2" key="1">
    <citation type="submission" date="2020-01" db="EMBL/GenBank/DDBJ databases">
        <title>Genome sequencing of strain KACC 21265.</title>
        <authorList>
            <person name="Heo J."/>
            <person name="Kim S.-J."/>
            <person name="Kim J.-S."/>
            <person name="Hong S.-B."/>
            <person name="Kwon S.-W."/>
        </authorList>
    </citation>
    <scope>NUCLEOTIDE SEQUENCE [LARGE SCALE GENOMIC DNA]</scope>
    <source>
        <strain evidence="1 2">KACC 21265</strain>
    </source>
</reference>
<proteinExistence type="predicted"/>
<gene>
    <name evidence="1" type="ORF">GT347_04560</name>
</gene>
<dbReference type="Proteomes" id="UP000464787">
    <property type="component" value="Chromosome"/>
</dbReference>
<dbReference type="Pfam" id="PF01904">
    <property type="entry name" value="DUF72"/>
    <property type="match status" value="1"/>
</dbReference>
<dbReference type="PANTHER" id="PTHR30348">
    <property type="entry name" value="UNCHARACTERIZED PROTEIN YECE"/>
    <property type="match status" value="1"/>
</dbReference>
<dbReference type="EMBL" id="CP047650">
    <property type="protein sequence ID" value="QHI97314.1"/>
    <property type="molecule type" value="Genomic_DNA"/>
</dbReference>
<dbReference type="SUPFAM" id="SSF117396">
    <property type="entry name" value="TM1631-like"/>
    <property type="match status" value="1"/>
</dbReference>
<dbReference type="InterPro" id="IPR036520">
    <property type="entry name" value="UPF0759_sf"/>
</dbReference>
<dbReference type="RefSeq" id="WP_160550832.1">
    <property type="nucleotide sequence ID" value="NZ_CP047650.1"/>
</dbReference>
<dbReference type="AlphaFoldDB" id="A0A857J0C2"/>
<organism evidence="1 2">
    <name type="scientific">Xylophilus rhododendri</name>
    <dbReference type="NCBI Taxonomy" id="2697032"/>
    <lineage>
        <taxon>Bacteria</taxon>
        <taxon>Pseudomonadati</taxon>
        <taxon>Pseudomonadota</taxon>
        <taxon>Betaproteobacteria</taxon>
        <taxon>Burkholderiales</taxon>
        <taxon>Xylophilus</taxon>
    </lineage>
</organism>
<name>A0A857J0C2_9BURK</name>